<feature type="region of interest" description="Disordered" evidence="3">
    <location>
        <begin position="253"/>
        <end position="283"/>
    </location>
</feature>
<dbReference type="InterPro" id="IPR029515">
    <property type="entry name" value="Liprin"/>
</dbReference>
<feature type="compositionally biased region" description="Basic and acidic residues" evidence="3">
    <location>
        <begin position="253"/>
        <end position="266"/>
    </location>
</feature>
<evidence type="ECO:0000256" key="2">
    <source>
        <dbReference type="SAM" id="Coils"/>
    </source>
</evidence>
<accession>A0A183LWZ1</accession>
<dbReference type="InterPro" id="IPR057892">
    <property type="entry name" value="LIP-1_CC2"/>
</dbReference>
<dbReference type="AlphaFoldDB" id="A0A183LWZ1"/>
<sequence length="283" mass="32675">MGFQRNWTSGSYFFISRLQRELRELEAQREDQEARIATLEQRYLATQREATGTLDRLSRAQSELITREIELKQAKDHANHLVSELETVQNELAIVKVNTMQQNEKVNTPTTTSTLMHTAMENGGENETISNDEKTIKHDKSSHLINDNNSNNNNPNVTVVDELRVQLSTAEERIKDMEVEMNEIQSELQRARQREQLNEDHSSRLTATVDKLLLESNERLQTHLREKMAALEEKNQLHTELDRLRRLLETSQTERDRALADMERLRRSSATTTPTALALQGTD</sequence>
<dbReference type="PANTHER" id="PTHR12587">
    <property type="entry name" value="LAR INTERACTING PROTEIN LIP -RELATED PROTEIN"/>
    <property type="match status" value="1"/>
</dbReference>
<dbReference type="GO" id="GO:0048786">
    <property type="term" value="C:presynaptic active zone"/>
    <property type="evidence" value="ECO:0007669"/>
    <property type="project" value="TreeGrafter"/>
</dbReference>
<feature type="compositionally biased region" description="Low complexity" evidence="3">
    <location>
        <begin position="268"/>
        <end position="283"/>
    </location>
</feature>
<evidence type="ECO:0000256" key="1">
    <source>
        <dbReference type="ARBA" id="ARBA00022737"/>
    </source>
</evidence>
<evidence type="ECO:0000256" key="3">
    <source>
        <dbReference type="SAM" id="MobiDB-lite"/>
    </source>
</evidence>
<dbReference type="PANTHER" id="PTHR12587:SF20">
    <property type="entry name" value="LIPRIN-ALPHA, ISOFORM E"/>
    <property type="match status" value="1"/>
</dbReference>
<protein>
    <recommendedName>
        <fullName evidence="4">Liprin-alpha CC2 domain-containing protein</fullName>
    </recommendedName>
</protein>
<name>A0A183LWZ1_9TREM</name>
<feature type="coiled-coil region" evidence="2">
    <location>
        <begin position="15"/>
        <end position="91"/>
    </location>
</feature>
<dbReference type="STRING" id="48269.A0A183LWZ1"/>
<reference evidence="5 6" key="1">
    <citation type="submission" date="2018-11" db="EMBL/GenBank/DDBJ databases">
        <authorList>
            <consortium name="Pathogen Informatics"/>
        </authorList>
    </citation>
    <scope>NUCLEOTIDE SEQUENCE [LARGE SCALE GENOMIC DNA]</scope>
    <source>
        <strain evidence="5 6">Zambia</strain>
    </source>
</reference>
<gene>
    <name evidence="5" type="ORF">SMRZ_LOCUS8316</name>
</gene>
<keyword evidence="6" id="KW-1185">Reference proteome</keyword>
<dbReference type="Proteomes" id="UP000277204">
    <property type="component" value="Unassembled WGS sequence"/>
</dbReference>
<feature type="domain" description="Liprin-alpha CC2" evidence="4">
    <location>
        <begin position="16"/>
        <end position="101"/>
    </location>
</feature>
<evidence type="ECO:0000313" key="6">
    <source>
        <dbReference type="Proteomes" id="UP000277204"/>
    </source>
</evidence>
<evidence type="ECO:0000313" key="5">
    <source>
        <dbReference type="EMBL" id="VDO80836.1"/>
    </source>
</evidence>
<keyword evidence="2" id="KW-0175">Coiled coil</keyword>
<keyword evidence="1" id="KW-0677">Repeat</keyword>
<dbReference type="Pfam" id="PF25526">
    <property type="entry name" value="LIP-1"/>
    <property type="match status" value="2"/>
</dbReference>
<evidence type="ECO:0000259" key="4">
    <source>
        <dbReference type="Pfam" id="PF25526"/>
    </source>
</evidence>
<dbReference type="EMBL" id="UZAI01003575">
    <property type="protein sequence ID" value="VDO80836.1"/>
    <property type="molecule type" value="Genomic_DNA"/>
</dbReference>
<proteinExistence type="predicted"/>
<organism evidence="5 6">
    <name type="scientific">Schistosoma margrebowiei</name>
    <dbReference type="NCBI Taxonomy" id="48269"/>
    <lineage>
        <taxon>Eukaryota</taxon>
        <taxon>Metazoa</taxon>
        <taxon>Spiralia</taxon>
        <taxon>Lophotrochozoa</taxon>
        <taxon>Platyhelminthes</taxon>
        <taxon>Trematoda</taxon>
        <taxon>Digenea</taxon>
        <taxon>Strigeidida</taxon>
        <taxon>Schistosomatoidea</taxon>
        <taxon>Schistosomatidae</taxon>
        <taxon>Schistosoma</taxon>
    </lineage>
</organism>
<feature type="domain" description="Liprin-alpha CC2" evidence="4">
    <location>
        <begin position="168"/>
        <end position="254"/>
    </location>
</feature>
<dbReference type="GO" id="GO:0050808">
    <property type="term" value="P:synapse organization"/>
    <property type="evidence" value="ECO:0007669"/>
    <property type="project" value="TreeGrafter"/>
</dbReference>